<keyword evidence="1" id="KW-0812">Transmembrane</keyword>
<sequence length="56" mass="6778">MVRIFWTIFLTVLILFLILSILDILIFTLYVASAVSLMVIPAYLLYRTIRWFIRRR</sequence>
<evidence type="ECO:0000256" key="1">
    <source>
        <dbReference type="SAM" id="Phobius"/>
    </source>
</evidence>
<protein>
    <submittedName>
        <fullName evidence="2">Uncharacterized protein</fullName>
    </submittedName>
</protein>
<dbReference type="AlphaFoldDB" id="A0A837INM3"/>
<gene>
    <name evidence="2" type="ORF">UY25_C0004G0096</name>
</gene>
<dbReference type="Proteomes" id="UP000034462">
    <property type="component" value="Unassembled WGS sequence"/>
</dbReference>
<feature type="transmembrane region" description="Helical" evidence="1">
    <location>
        <begin position="5"/>
        <end position="22"/>
    </location>
</feature>
<comment type="caution">
    <text evidence="2">The sequence shown here is derived from an EMBL/GenBank/DDBJ whole genome shotgun (WGS) entry which is preliminary data.</text>
</comment>
<keyword evidence="1" id="KW-0472">Membrane</keyword>
<name>A0A837INM3_9BACT</name>
<dbReference type="EMBL" id="LCPH01000004">
    <property type="protein sequence ID" value="KKU93056.1"/>
    <property type="molecule type" value="Genomic_DNA"/>
</dbReference>
<organism evidence="2 3">
    <name type="scientific">Candidatus Yanofskybacteria bacterium GW2011_GWC1_48_11</name>
    <dbReference type="NCBI Taxonomy" id="1619027"/>
    <lineage>
        <taxon>Bacteria</taxon>
        <taxon>Candidatus Yanofskyibacteriota</taxon>
    </lineage>
</organism>
<proteinExistence type="predicted"/>
<accession>A0A837INM3</accession>
<reference evidence="2 3" key="1">
    <citation type="journal article" date="2015" name="Nature">
        <title>rRNA introns, odd ribosomes, and small enigmatic genomes across a large radiation of phyla.</title>
        <authorList>
            <person name="Brown C.T."/>
            <person name="Hug L.A."/>
            <person name="Thomas B.C."/>
            <person name="Sharon I."/>
            <person name="Castelle C.J."/>
            <person name="Singh A."/>
            <person name="Wilkins M.J."/>
            <person name="Williams K.H."/>
            <person name="Banfield J.F."/>
        </authorList>
    </citation>
    <scope>NUCLEOTIDE SEQUENCE [LARGE SCALE GENOMIC DNA]</scope>
</reference>
<keyword evidence="1" id="KW-1133">Transmembrane helix</keyword>
<feature type="transmembrane region" description="Helical" evidence="1">
    <location>
        <begin position="28"/>
        <end position="46"/>
    </location>
</feature>
<evidence type="ECO:0000313" key="2">
    <source>
        <dbReference type="EMBL" id="KKU93056.1"/>
    </source>
</evidence>
<evidence type="ECO:0000313" key="3">
    <source>
        <dbReference type="Proteomes" id="UP000034462"/>
    </source>
</evidence>